<gene>
    <name evidence="2" type="ORF">AF333_13240</name>
</gene>
<dbReference type="InterPro" id="IPR000182">
    <property type="entry name" value="GNAT_dom"/>
</dbReference>
<dbReference type="CDD" id="cd04301">
    <property type="entry name" value="NAT_SF"/>
    <property type="match status" value="1"/>
</dbReference>
<dbReference type="PATRIC" id="fig|47500.8.peg.1409"/>
<protein>
    <submittedName>
        <fullName evidence="2">GNAT family acetyltransferase</fullName>
    </submittedName>
</protein>
<dbReference type="PROSITE" id="PS51186">
    <property type="entry name" value="GNAT"/>
    <property type="match status" value="1"/>
</dbReference>
<dbReference type="InterPro" id="IPR050276">
    <property type="entry name" value="MshD_Acetyltransferase"/>
</dbReference>
<dbReference type="OrthoDB" id="794462at2"/>
<organism evidence="2 3">
    <name type="scientific">Aneurinibacillus migulanus</name>
    <name type="common">Bacillus migulanus</name>
    <dbReference type="NCBI Taxonomy" id="47500"/>
    <lineage>
        <taxon>Bacteria</taxon>
        <taxon>Bacillati</taxon>
        <taxon>Bacillota</taxon>
        <taxon>Bacilli</taxon>
        <taxon>Bacillales</taxon>
        <taxon>Paenibacillaceae</taxon>
        <taxon>Aneurinibacillus group</taxon>
        <taxon>Aneurinibacillus</taxon>
    </lineage>
</organism>
<keyword evidence="2" id="KW-0808">Transferase</keyword>
<dbReference type="STRING" id="47500.AF333_13240"/>
<dbReference type="Proteomes" id="UP000037269">
    <property type="component" value="Unassembled WGS sequence"/>
</dbReference>
<dbReference type="GO" id="GO:0016747">
    <property type="term" value="F:acyltransferase activity, transferring groups other than amino-acyl groups"/>
    <property type="evidence" value="ECO:0007669"/>
    <property type="project" value="InterPro"/>
</dbReference>
<keyword evidence="3" id="KW-1185">Reference proteome</keyword>
<dbReference type="PANTHER" id="PTHR43617:SF22">
    <property type="entry name" value="L-AMINO ACID N-ACETYLTRANSFERASE AAAT"/>
    <property type="match status" value="1"/>
</dbReference>
<dbReference type="InterPro" id="IPR016181">
    <property type="entry name" value="Acyl_CoA_acyltransferase"/>
</dbReference>
<sequence>MQVEFTIRKMQKEDIQQVQQVSKASWNYTYEGIIPFEIQESFLKFAYNDEMMQRRLENSFIWIAEVDGKIVGFANFSPVKEDGETELTAIYLNPEYQGKGIGTALLNEGIINLEDEKEIFINVEKDNSIGTTFYKAKGFKVVSEFDDDFNGYILKTVRMVLKV</sequence>
<proteinExistence type="predicted"/>
<dbReference type="PANTHER" id="PTHR43617">
    <property type="entry name" value="L-AMINO ACID N-ACETYLTRANSFERASE"/>
    <property type="match status" value="1"/>
</dbReference>
<dbReference type="EMBL" id="LGUG01000004">
    <property type="protein sequence ID" value="KON96299.1"/>
    <property type="molecule type" value="Genomic_DNA"/>
</dbReference>
<dbReference type="Pfam" id="PF00583">
    <property type="entry name" value="Acetyltransf_1"/>
    <property type="match status" value="1"/>
</dbReference>
<evidence type="ECO:0000313" key="3">
    <source>
        <dbReference type="Proteomes" id="UP000037269"/>
    </source>
</evidence>
<dbReference type="SUPFAM" id="SSF55729">
    <property type="entry name" value="Acyl-CoA N-acyltransferases (Nat)"/>
    <property type="match status" value="1"/>
</dbReference>
<feature type="domain" description="N-acetyltransferase" evidence="1">
    <location>
        <begin position="5"/>
        <end position="163"/>
    </location>
</feature>
<dbReference type="AlphaFoldDB" id="A0A0D1XWQ8"/>
<evidence type="ECO:0000313" key="2">
    <source>
        <dbReference type="EMBL" id="KON96299.1"/>
    </source>
</evidence>
<accession>A0A0D1XWQ8</accession>
<dbReference type="Gene3D" id="3.40.630.30">
    <property type="match status" value="1"/>
</dbReference>
<evidence type="ECO:0000259" key="1">
    <source>
        <dbReference type="PROSITE" id="PS51186"/>
    </source>
</evidence>
<reference evidence="2 3" key="1">
    <citation type="submission" date="2015-07" db="EMBL/GenBank/DDBJ databases">
        <title>Fjat-14205 dsm 2895.</title>
        <authorList>
            <person name="Liu B."/>
            <person name="Wang J."/>
            <person name="Zhu Y."/>
            <person name="Liu G."/>
            <person name="Chen Q."/>
            <person name="Chen Z."/>
            <person name="Lan J."/>
            <person name="Che J."/>
            <person name="Ge C."/>
            <person name="Shi H."/>
            <person name="Pan Z."/>
            <person name="Liu X."/>
        </authorList>
    </citation>
    <scope>NUCLEOTIDE SEQUENCE [LARGE SCALE GENOMIC DNA]</scope>
    <source>
        <strain evidence="2 3">DSM 2895</strain>
    </source>
</reference>
<comment type="caution">
    <text evidence="2">The sequence shown here is derived from an EMBL/GenBank/DDBJ whole genome shotgun (WGS) entry which is preliminary data.</text>
</comment>
<name>A0A0D1XWQ8_ANEMI</name>